<protein>
    <submittedName>
        <fullName evidence="2">Uncharacterized protein</fullName>
    </submittedName>
</protein>
<evidence type="ECO:0000256" key="1">
    <source>
        <dbReference type="SAM" id="MobiDB-lite"/>
    </source>
</evidence>
<organism evidence="2 3">
    <name type="scientific">Alteromonas hispanica</name>
    <dbReference type="NCBI Taxonomy" id="315421"/>
    <lineage>
        <taxon>Bacteria</taxon>
        <taxon>Pseudomonadati</taxon>
        <taxon>Pseudomonadota</taxon>
        <taxon>Gammaproteobacteria</taxon>
        <taxon>Alteromonadales</taxon>
        <taxon>Alteromonadaceae</taxon>
        <taxon>Alteromonas/Salinimonas group</taxon>
        <taxon>Alteromonas</taxon>
    </lineage>
</organism>
<dbReference type="AlphaFoldDB" id="A0A6L9MY24"/>
<comment type="caution">
    <text evidence="2">The sequence shown here is derived from an EMBL/GenBank/DDBJ whole genome shotgun (WGS) entry which is preliminary data.</text>
</comment>
<feature type="region of interest" description="Disordered" evidence="1">
    <location>
        <begin position="1"/>
        <end position="39"/>
    </location>
</feature>
<name>A0A6L9MY24_9ALTE</name>
<keyword evidence="3" id="KW-1185">Reference proteome</keyword>
<evidence type="ECO:0000313" key="2">
    <source>
        <dbReference type="EMBL" id="NDW23037.1"/>
    </source>
</evidence>
<gene>
    <name evidence="2" type="ORF">GTW09_16065</name>
</gene>
<dbReference type="EMBL" id="JAAAWP010000013">
    <property type="protein sequence ID" value="NDW23037.1"/>
    <property type="molecule type" value="Genomic_DNA"/>
</dbReference>
<proteinExistence type="predicted"/>
<reference evidence="2 3" key="1">
    <citation type="submission" date="2020-01" db="EMBL/GenBank/DDBJ databases">
        <title>Genomes of bacteria type strains.</title>
        <authorList>
            <person name="Chen J."/>
            <person name="Zhu S."/>
            <person name="Yang J."/>
        </authorList>
    </citation>
    <scope>NUCLEOTIDE SEQUENCE [LARGE SCALE GENOMIC DNA]</scope>
    <source>
        <strain evidence="2 3">LMG 22958</strain>
    </source>
</reference>
<dbReference type="Proteomes" id="UP000478837">
    <property type="component" value="Unassembled WGS sequence"/>
</dbReference>
<accession>A0A6L9MY24</accession>
<feature type="compositionally biased region" description="Polar residues" evidence="1">
    <location>
        <begin position="1"/>
        <end position="20"/>
    </location>
</feature>
<sequence>MNINSNFGIASSDATQSRVSKLSKDPQQDSKGQGEPSQIKAVVVAPDEQGTSNAKAYQDFTKEDRNAYSQQAIASYQSFEKQQQRESIQDMFGVDIYA</sequence>
<evidence type="ECO:0000313" key="3">
    <source>
        <dbReference type="Proteomes" id="UP000478837"/>
    </source>
</evidence>